<dbReference type="InterPro" id="IPR036719">
    <property type="entry name" value="Neuro-gated_channel_TM_sf"/>
</dbReference>
<dbReference type="Bgee" id="WBGene00013655">
    <property type="expression patterns" value="Expressed in larva and 1 other cell type or tissue"/>
</dbReference>
<protein>
    <submittedName>
        <fullName evidence="2">Neur_chan_memb domain-containing protein</fullName>
    </submittedName>
</protein>
<dbReference type="WormBase" id="Y105C5B.16b">
    <property type="protein sequence ID" value="CE50087"/>
    <property type="gene ID" value="WBGene00013655"/>
    <property type="gene designation" value="lgc-19"/>
</dbReference>
<dbReference type="Gene3D" id="1.20.58.390">
    <property type="entry name" value="Neurotransmitter-gated ion-channel transmembrane domain"/>
    <property type="match status" value="1"/>
</dbReference>
<dbReference type="GeneID" id="190895"/>
<dbReference type="RefSeq" id="NP_001294122.1">
    <property type="nucleotide sequence ID" value="NM_001307193.1"/>
</dbReference>
<keyword evidence="1" id="KW-1133">Transmembrane helix</keyword>
<evidence type="ECO:0000313" key="2">
    <source>
        <dbReference type="EMBL" id="CDX47503.1"/>
    </source>
</evidence>
<reference evidence="2 3" key="1">
    <citation type="journal article" date="1998" name="Science">
        <title>Genome sequence of the nematode C. elegans: a platform for investigating biology.</title>
        <authorList>
            <consortium name="The C. elegans sequencing consortium"/>
            <person name="Sulson J.E."/>
            <person name="Waterston R."/>
        </authorList>
    </citation>
    <scope>NUCLEOTIDE SEQUENCE [LARGE SCALE GENOMIC DNA]</scope>
    <source>
        <strain evidence="2 3">Bristol N2</strain>
    </source>
</reference>
<keyword evidence="1" id="KW-0812">Transmembrane</keyword>
<evidence type="ECO:0000256" key="1">
    <source>
        <dbReference type="SAM" id="Phobius"/>
    </source>
</evidence>
<dbReference type="AlphaFoldDB" id="A0A078BTQ8"/>
<evidence type="ECO:0000313" key="3">
    <source>
        <dbReference type="Proteomes" id="UP000001940"/>
    </source>
</evidence>
<organism evidence="2 3">
    <name type="scientific">Caenorhabditis elegans</name>
    <dbReference type="NCBI Taxonomy" id="6239"/>
    <lineage>
        <taxon>Eukaryota</taxon>
        <taxon>Metazoa</taxon>
        <taxon>Ecdysozoa</taxon>
        <taxon>Nematoda</taxon>
        <taxon>Chromadorea</taxon>
        <taxon>Rhabditida</taxon>
        <taxon>Rhabditina</taxon>
        <taxon>Rhabditomorpha</taxon>
        <taxon>Rhabditoidea</taxon>
        <taxon>Rhabditidae</taxon>
        <taxon>Peloderinae</taxon>
        <taxon>Caenorhabditis</taxon>
    </lineage>
</organism>
<accession>A0A078BTQ8</accession>
<dbReference type="CTD" id="190895"/>
<dbReference type="Proteomes" id="UP000001940">
    <property type="component" value="Chromosome IV"/>
</dbReference>
<dbReference type="AGR" id="WB:WBGene00013655"/>
<feature type="transmembrane region" description="Helical" evidence="1">
    <location>
        <begin position="79"/>
        <end position="98"/>
    </location>
</feature>
<dbReference type="OrthoDB" id="5866477at2759"/>
<sequence length="102" mass="11489">MTMTFILGVMADKIPRTGNIPLLGIYIIINLVIMLIAIAIVTAITELRKWASPKLRKKKTALRAQLESFLGRPLEYTSAIILELMTCANFLVMVGFWFEDDS</sequence>
<dbReference type="ExpressionAtlas" id="A0A078BTQ8">
    <property type="expression patterns" value="baseline and differential"/>
</dbReference>
<dbReference type="GO" id="GO:0006811">
    <property type="term" value="P:monoatomic ion transport"/>
    <property type="evidence" value="ECO:0007669"/>
    <property type="project" value="InterPro"/>
</dbReference>
<dbReference type="EMBL" id="BX284604">
    <property type="protein sequence ID" value="CDX47503.1"/>
    <property type="molecule type" value="Genomic_DNA"/>
</dbReference>
<evidence type="ECO:0000313" key="4">
    <source>
        <dbReference type="WormBase" id="Y105C5B.16b"/>
    </source>
</evidence>
<dbReference type="KEGG" id="cel:CELE_Y105C5B.16"/>
<name>A0A078BTQ8_CAEEL</name>
<dbReference type="GO" id="GO:0016020">
    <property type="term" value="C:membrane"/>
    <property type="evidence" value="ECO:0007669"/>
    <property type="project" value="InterPro"/>
</dbReference>
<dbReference type="SUPFAM" id="SSF90112">
    <property type="entry name" value="Neurotransmitter-gated ion-channel transmembrane pore"/>
    <property type="match status" value="1"/>
</dbReference>
<keyword evidence="1" id="KW-0472">Membrane</keyword>
<proteinExistence type="predicted"/>
<dbReference type="InterPro" id="IPR038050">
    <property type="entry name" value="Neuro_actylchol_rec"/>
</dbReference>
<keyword evidence="3" id="KW-1185">Reference proteome</keyword>
<feature type="transmembrane region" description="Helical" evidence="1">
    <location>
        <begin position="20"/>
        <end position="47"/>
    </location>
</feature>
<gene>
    <name evidence="2 4" type="primary">lgc-19</name>
    <name evidence="2" type="ORF">CELE_Y105C5B.16</name>
    <name evidence="4" type="ORF">Y105C5B.16</name>
</gene>